<sequence>MVFQQGRATKLAKTHGEYFALQLQDIRWAKACKNSTGDERVVRMMQDLIAAMCSLNLDRESATKFEKVGEDVQYEDGMVKDLEDHPLLGRPDVQIALDNIMETLPVGAKKPTRDVGQILASNYEVAYDALYKAVQAAHINIRAIETGTQKRHLERSEYAVSGTSLPSSISPGRHAERSPYAFEGTSLPSGSPSEHPKRSEYAFEGTILPDSG</sequence>
<protein>
    <submittedName>
        <fullName evidence="2">Uncharacterized protein</fullName>
    </submittedName>
</protein>
<proteinExistence type="predicted"/>
<organism evidence="2 3">
    <name type="scientific">Verruconis gallopava</name>
    <dbReference type="NCBI Taxonomy" id="253628"/>
    <lineage>
        <taxon>Eukaryota</taxon>
        <taxon>Fungi</taxon>
        <taxon>Dikarya</taxon>
        <taxon>Ascomycota</taxon>
        <taxon>Pezizomycotina</taxon>
        <taxon>Dothideomycetes</taxon>
        <taxon>Pleosporomycetidae</taxon>
        <taxon>Venturiales</taxon>
        <taxon>Sympoventuriaceae</taxon>
        <taxon>Verruconis</taxon>
    </lineage>
</organism>
<gene>
    <name evidence="2" type="ORF">PV09_09072</name>
</gene>
<keyword evidence="3" id="KW-1185">Reference proteome</keyword>
<reference evidence="2 3" key="1">
    <citation type="submission" date="2015-01" db="EMBL/GenBank/DDBJ databases">
        <title>The Genome Sequence of Ochroconis gallopava CBS43764.</title>
        <authorList>
            <consortium name="The Broad Institute Genomics Platform"/>
            <person name="Cuomo C."/>
            <person name="de Hoog S."/>
            <person name="Gorbushina A."/>
            <person name="Stielow B."/>
            <person name="Teixiera M."/>
            <person name="Abouelleil A."/>
            <person name="Chapman S.B."/>
            <person name="Priest M."/>
            <person name="Young S.K."/>
            <person name="Wortman J."/>
            <person name="Nusbaum C."/>
            <person name="Birren B."/>
        </authorList>
    </citation>
    <scope>NUCLEOTIDE SEQUENCE [LARGE SCALE GENOMIC DNA]</scope>
    <source>
        <strain evidence="2 3">CBS 43764</strain>
    </source>
</reference>
<dbReference type="RefSeq" id="XP_016209078.1">
    <property type="nucleotide sequence ID" value="XM_016363064.1"/>
</dbReference>
<dbReference type="GeneID" id="27317045"/>
<dbReference type="VEuPathDB" id="FungiDB:PV09_09072"/>
<name>A0A0D2AJT7_9PEZI</name>
<feature type="region of interest" description="Disordered" evidence="1">
    <location>
        <begin position="150"/>
        <end position="212"/>
    </location>
</feature>
<feature type="compositionally biased region" description="Polar residues" evidence="1">
    <location>
        <begin position="161"/>
        <end position="170"/>
    </location>
</feature>
<evidence type="ECO:0000313" key="3">
    <source>
        <dbReference type="Proteomes" id="UP000053259"/>
    </source>
</evidence>
<evidence type="ECO:0000313" key="2">
    <source>
        <dbReference type="EMBL" id="KIV99208.1"/>
    </source>
</evidence>
<dbReference type="AlphaFoldDB" id="A0A0D2AJT7"/>
<dbReference type="Proteomes" id="UP000053259">
    <property type="component" value="Unassembled WGS sequence"/>
</dbReference>
<dbReference type="HOGENOM" id="CLU_1300539_0_0_1"/>
<accession>A0A0D2AJT7</accession>
<dbReference type="EMBL" id="KN847581">
    <property type="protein sequence ID" value="KIV99208.1"/>
    <property type="molecule type" value="Genomic_DNA"/>
</dbReference>
<dbReference type="InParanoid" id="A0A0D2AJT7"/>
<evidence type="ECO:0000256" key="1">
    <source>
        <dbReference type="SAM" id="MobiDB-lite"/>
    </source>
</evidence>